<gene>
    <name evidence="2" type="ORF">Fot_14669</name>
</gene>
<protein>
    <submittedName>
        <fullName evidence="2">Uncharacterized protein</fullName>
    </submittedName>
</protein>
<dbReference type="Proteomes" id="UP001604277">
    <property type="component" value="Unassembled WGS sequence"/>
</dbReference>
<name>A0ABD1W7D4_9LAMI</name>
<proteinExistence type="predicted"/>
<keyword evidence="1" id="KW-0812">Transmembrane</keyword>
<dbReference type="EMBL" id="JBFOLJ010000004">
    <property type="protein sequence ID" value="KAL2545436.1"/>
    <property type="molecule type" value="Genomic_DNA"/>
</dbReference>
<feature type="transmembrane region" description="Helical" evidence="1">
    <location>
        <begin position="27"/>
        <end position="49"/>
    </location>
</feature>
<comment type="caution">
    <text evidence="2">The sequence shown here is derived from an EMBL/GenBank/DDBJ whole genome shotgun (WGS) entry which is preliminary data.</text>
</comment>
<keyword evidence="1" id="KW-0472">Membrane</keyword>
<evidence type="ECO:0000313" key="2">
    <source>
        <dbReference type="EMBL" id="KAL2545436.1"/>
    </source>
</evidence>
<evidence type="ECO:0000256" key="1">
    <source>
        <dbReference type="SAM" id="Phobius"/>
    </source>
</evidence>
<sequence length="110" mass="12488">MARNIVALLDIYRDDLLTLLRRYCCRYMLLLLQQLIFILLHFISVNSGWRHGSSSQTINNVIFGHLKVHRSELTAKANQGMSGWPVVMGSPLCLVRQEIDRGTGLGFSID</sequence>
<dbReference type="AlphaFoldDB" id="A0ABD1W7D4"/>
<reference evidence="3" key="1">
    <citation type="submission" date="2024-07" db="EMBL/GenBank/DDBJ databases">
        <title>Two chromosome-level genome assemblies of Korean endemic species Abeliophyllum distichum and Forsythia ovata (Oleaceae).</title>
        <authorList>
            <person name="Jang H."/>
        </authorList>
    </citation>
    <scope>NUCLEOTIDE SEQUENCE [LARGE SCALE GENOMIC DNA]</scope>
</reference>
<evidence type="ECO:0000313" key="3">
    <source>
        <dbReference type="Proteomes" id="UP001604277"/>
    </source>
</evidence>
<organism evidence="2 3">
    <name type="scientific">Forsythia ovata</name>
    <dbReference type="NCBI Taxonomy" id="205694"/>
    <lineage>
        <taxon>Eukaryota</taxon>
        <taxon>Viridiplantae</taxon>
        <taxon>Streptophyta</taxon>
        <taxon>Embryophyta</taxon>
        <taxon>Tracheophyta</taxon>
        <taxon>Spermatophyta</taxon>
        <taxon>Magnoliopsida</taxon>
        <taxon>eudicotyledons</taxon>
        <taxon>Gunneridae</taxon>
        <taxon>Pentapetalae</taxon>
        <taxon>asterids</taxon>
        <taxon>lamiids</taxon>
        <taxon>Lamiales</taxon>
        <taxon>Oleaceae</taxon>
        <taxon>Forsythieae</taxon>
        <taxon>Forsythia</taxon>
    </lineage>
</organism>
<keyword evidence="3" id="KW-1185">Reference proteome</keyword>
<accession>A0ABD1W7D4</accession>
<keyword evidence="1" id="KW-1133">Transmembrane helix</keyword>